<dbReference type="RefSeq" id="WP_175186969.1">
    <property type="nucleotide sequence ID" value="NZ_JABVZQ010000003.1"/>
</dbReference>
<evidence type="ECO:0000259" key="10">
    <source>
        <dbReference type="Pfam" id="PF08245"/>
    </source>
</evidence>
<comment type="subcellular location">
    <subcellularLocation>
        <location evidence="1 7 8">Cytoplasm</location>
    </subcellularLocation>
</comment>
<comment type="similarity">
    <text evidence="7">Belongs to the MurCDEF family.</text>
</comment>
<keyword evidence="5 7" id="KW-0547">Nucleotide-binding</keyword>
<comment type="catalytic activity">
    <reaction evidence="7 8">
        <text>UDP-N-acetyl-alpha-D-muramoyl-L-alanine + D-glutamate + ATP = UDP-N-acetyl-alpha-D-muramoyl-L-alanyl-D-glutamate + ADP + phosphate + H(+)</text>
        <dbReference type="Rhea" id="RHEA:16429"/>
        <dbReference type="ChEBI" id="CHEBI:15378"/>
        <dbReference type="ChEBI" id="CHEBI:29986"/>
        <dbReference type="ChEBI" id="CHEBI:30616"/>
        <dbReference type="ChEBI" id="CHEBI:43474"/>
        <dbReference type="ChEBI" id="CHEBI:83898"/>
        <dbReference type="ChEBI" id="CHEBI:83900"/>
        <dbReference type="ChEBI" id="CHEBI:456216"/>
        <dbReference type="EC" id="6.3.2.9"/>
    </reaction>
</comment>
<feature type="domain" description="Mur ligase central" evidence="10">
    <location>
        <begin position="116"/>
        <end position="312"/>
    </location>
</feature>
<comment type="function">
    <text evidence="7 8">Cell wall formation. Catalyzes the addition of glutamate to the nucleotide precursor UDP-N-acetylmuramoyl-L-alanine (UMA).</text>
</comment>
<dbReference type="Pfam" id="PF02875">
    <property type="entry name" value="Mur_ligase_C"/>
    <property type="match status" value="1"/>
</dbReference>
<dbReference type="SUPFAM" id="SSF53244">
    <property type="entry name" value="MurD-like peptide ligases, peptide-binding domain"/>
    <property type="match status" value="1"/>
</dbReference>
<evidence type="ECO:0000313" key="11">
    <source>
        <dbReference type="EMBL" id="MBF0636501.1"/>
    </source>
</evidence>
<keyword evidence="7 8" id="KW-0573">Peptidoglycan synthesis</keyword>
<evidence type="ECO:0000256" key="3">
    <source>
        <dbReference type="ARBA" id="ARBA00022490"/>
    </source>
</evidence>
<organism evidence="11 12">
    <name type="scientific">Prosthecochloris ethylica</name>
    <dbReference type="NCBI Taxonomy" id="2743976"/>
    <lineage>
        <taxon>Bacteria</taxon>
        <taxon>Pseudomonadati</taxon>
        <taxon>Chlorobiota</taxon>
        <taxon>Chlorobiia</taxon>
        <taxon>Chlorobiales</taxon>
        <taxon>Chlorobiaceae</taxon>
        <taxon>Prosthecochloris</taxon>
    </lineage>
</organism>
<dbReference type="SUPFAM" id="SSF53623">
    <property type="entry name" value="MurD-like peptide ligases, catalytic domain"/>
    <property type="match status" value="1"/>
</dbReference>
<dbReference type="SUPFAM" id="SSF51984">
    <property type="entry name" value="MurCD N-terminal domain"/>
    <property type="match status" value="1"/>
</dbReference>
<dbReference type="InterPro" id="IPR036615">
    <property type="entry name" value="Mur_ligase_C_dom_sf"/>
</dbReference>
<dbReference type="Gene3D" id="3.40.1190.10">
    <property type="entry name" value="Mur-like, catalytic domain"/>
    <property type="match status" value="1"/>
</dbReference>
<evidence type="ECO:0000256" key="5">
    <source>
        <dbReference type="ARBA" id="ARBA00022741"/>
    </source>
</evidence>
<evidence type="ECO:0000313" key="12">
    <source>
        <dbReference type="Proteomes" id="UP000619838"/>
    </source>
</evidence>
<evidence type="ECO:0000259" key="9">
    <source>
        <dbReference type="Pfam" id="PF02875"/>
    </source>
</evidence>
<gene>
    <name evidence="7 11" type="primary">murD</name>
    <name evidence="11" type="ORF">INT08_04815</name>
</gene>
<keyword evidence="7 8" id="KW-0132">Cell division</keyword>
<dbReference type="Pfam" id="PF08245">
    <property type="entry name" value="Mur_ligase_M"/>
    <property type="match status" value="1"/>
</dbReference>
<dbReference type="EC" id="6.3.2.9" evidence="7 8"/>
<dbReference type="Proteomes" id="UP000619838">
    <property type="component" value="Unassembled WGS sequence"/>
</dbReference>
<proteinExistence type="inferred from homology"/>
<evidence type="ECO:0000256" key="1">
    <source>
        <dbReference type="ARBA" id="ARBA00004496"/>
    </source>
</evidence>
<comment type="pathway">
    <text evidence="2 7 8">Cell wall biogenesis; peptidoglycan biosynthesis.</text>
</comment>
<dbReference type="Gene3D" id="3.40.50.720">
    <property type="entry name" value="NAD(P)-binding Rossmann-like Domain"/>
    <property type="match status" value="1"/>
</dbReference>
<evidence type="ECO:0000256" key="7">
    <source>
        <dbReference type="HAMAP-Rule" id="MF_00639"/>
    </source>
</evidence>
<keyword evidence="3 7" id="KW-0963">Cytoplasm</keyword>
<sequence length="471" mass="50210">MKEPGPSNADGMRVTVIGARRSGIAAALLMQERGAEVFVSDAGPVGAPERLELEEHGIGWEQDGHSSRVFDAGLCIVSPGVPPDVPVMKDMRRRGIDIVSEIEAASWFCEARMIAVTGTDGKTTTVSLITAICLEYAAESGFRVEVAGNIGVPFSSVVGGLERRDIVVVEISSYQLEACRTFHPDVAVITNITPDHLDRYGGSMEAYARAKYRIFAGQQCDDTLVVNADDPMLLERFRSFSLSGGPRLAAFGCDGMNARELGSSGAVLENGRITLFSDAEPDVMVISERELLKRGFAGRHNVSNALAASAAAAAAGIPAGPAGRALAAFRGVEHRQEYVCERNGVTCINDSKATNLQALQKALEAVTGRVVLIAGGRDKGGDYSMLRELVEEKVAGMVVIGEARGLFREAYGDLVPVMEAVSLHEAVSKGVDAALPGMTLLFSPGCSSFDMFDNFEERGSMFKRILREVAA</sequence>
<dbReference type="Pfam" id="PF21377">
    <property type="entry name" value="MurD_N"/>
    <property type="match status" value="1"/>
</dbReference>
<feature type="binding site" evidence="7">
    <location>
        <begin position="118"/>
        <end position="124"/>
    </location>
    <ligand>
        <name>ATP</name>
        <dbReference type="ChEBI" id="CHEBI:30616"/>
    </ligand>
</feature>
<dbReference type="Gene3D" id="3.90.190.20">
    <property type="entry name" value="Mur ligase, C-terminal domain"/>
    <property type="match status" value="1"/>
</dbReference>
<name>A0ABR9XR32_9CHLB</name>
<reference evidence="11 12" key="1">
    <citation type="journal article" date="2020" name="Microorganisms">
        <title>Simultaneous Genome Sequencing of Prosthecochloris ethylica and Desulfuromonas acetoxidans within a Syntrophic Mixture Reveals Unique Pili and Protein Interactions.</title>
        <authorList>
            <person name="Kyndt J.A."/>
            <person name="Van Beeumen J.J."/>
            <person name="Meyer T.E."/>
        </authorList>
    </citation>
    <scope>NUCLEOTIDE SEQUENCE [LARGE SCALE GENOMIC DNA]</scope>
    <source>
        <strain evidence="11 12">N3</strain>
    </source>
</reference>
<evidence type="ECO:0000256" key="8">
    <source>
        <dbReference type="RuleBase" id="RU003664"/>
    </source>
</evidence>
<keyword evidence="7 8" id="KW-0131">Cell cycle</keyword>
<evidence type="ECO:0000256" key="4">
    <source>
        <dbReference type="ARBA" id="ARBA00022598"/>
    </source>
</evidence>
<dbReference type="NCBIfam" id="TIGR01087">
    <property type="entry name" value="murD"/>
    <property type="match status" value="1"/>
</dbReference>
<dbReference type="InterPro" id="IPR004101">
    <property type="entry name" value="Mur_ligase_C"/>
</dbReference>
<dbReference type="EMBL" id="JADGII010000006">
    <property type="protein sequence ID" value="MBF0636501.1"/>
    <property type="molecule type" value="Genomic_DNA"/>
</dbReference>
<keyword evidence="4 7" id="KW-0436">Ligase</keyword>
<dbReference type="InterPro" id="IPR005762">
    <property type="entry name" value="MurD"/>
</dbReference>
<protein>
    <recommendedName>
        <fullName evidence="7 8">UDP-N-acetylmuramoylalanine--D-glutamate ligase</fullName>
        <ecNumber evidence="7 8">6.3.2.9</ecNumber>
    </recommendedName>
    <alternativeName>
        <fullName evidence="7">D-glutamic acid-adding enzyme</fullName>
    </alternativeName>
    <alternativeName>
        <fullName evidence="7">UDP-N-acetylmuramoyl-L-alanyl-D-glutamate synthetase</fullName>
    </alternativeName>
</protein>
<accession>A0ABR9XR32</accession>
<keyword evidence="7 8" id="KW-0961">Cell wall biogenesis/degradation</keyword>
<keyword evidence="12" id="KW-1185">Reference proteome</keyword>
<keyword evidence="6 7" id="KW-0067">ATP-binding</keyword>
<feature type="domain" description="Mur ligase C-terminal" evidence="9">
    <location>
        <begin position="334"/>
        <end position="444"/>
    </location>
</feature>
<evidence type="ECO:0000256" key="2">
    <source>
        <dbReference type="ARBA" id="ARBA00004752"/>
    </source>
</evidence>
<dbReference type="HAMAP" id="MF_00639">
    <property type="entry name" value="MurD"/>
    <property type="match status" value="1"/>
</dbReference>
<dbReference type="PANTHER" id="PTHR43692">
    <property type="entry name" value="UDP-N-ACETYLMURAMOYLALANINE--D-GLUTAMATE LIGASE"/>
    <property type="match status" value="1"/>
</dbReference>
<dbReference type="InterPro" id="IPR036565">
    <property type="entry name" value="Mur-like_cat_sf"/>
</dbReference>
<comment type="caution">
    <text evidence="11">The sequence shown here is derived from an EMBL/GenBank/DDBJ whole genome shotgun (WGS) entry which is preliminary data.</text>
</comment>
<keyword evidence="7 8" id="KW-0133">Cell shape</keyword>
<dbReference type="GO" id="GO:0008764">
    <property type="term" value="F:UDP-N-acetylmuramoylalanine-D-glutamate ligase activity"/>
    <property type="evidence" value="ECO:0007669"/>
    <property type="project" value="UniProtKB-EC"/>
</dbReference>
<dbReference type="PANTHER" id="PTHR43692:SF1">
    <property type="entry name" value="UDP-N-ACETYLMURAMOYLALANINE--D-GLUTAMATE LIGASE"/>
    <property type="match status" value="1"/>
</dbReference>
<dbReference type="InterPro" id="IPR013221">
    <property type="entry name" value="Mur_ligase_cen"/>
</dbReference>
<evidence type="ECO:0000256" key="6">
    <source>
        <dbReference type="ARBA" id="ARBA00022840"/>
    </source>
</evidence>